<feature type="transmembrane region" description="Helical" evidence="1">
    <location>
        <begin position="167"/>
        <end position="192"/>
    </location>
</feature>
<organism evidence="2 3">
    <name type="scientific">Trebonia kvetii</name>
    <dbReference type="NCBI Taxonomy" id="2480626"/>
    <lineage>
        <taxon>Bacteria</taxon>
        <taxon>Bacillati</taxon>
        <taxon>Actinomycetota</taxon>
        <taxon>Actinomycetes</taxon>
        <taxon>Streptosporangiales</taxon>
        <taxon>Treboniaceae</taxon>
        <taxon>Trebonia</taxon>
    </lineage>
</organism>
<feature type="transmembrane region" description="Helical" evidence="1">
    <location>
        <begin position="20"/>
        <end position="43"/>
    </location>
</feature>
<feature type="transmembrane region" description="Helical" evidence="1">
    <location>
        <begin position="79"/>
        <end position="100"/>
    </location>
</feature>
<keyword evidence="3" id="KW-1185">Reference proteome</keyword>
<feature type="transmembrane region" description="Helical" evidence="1">
    <location>
        <begin position="204"/>
        <end position="228"/>
    </location>
</feature>
<dbReference type="OrthoDB" id="9794709at2"/>
<evidence type="ECO:0008006" key="4">
    <source>
        <dbReference type="Google" id="ProtNLM"/>
    </source>
</evidence>
<feature type="transmembrane region" description="Helical" evidence="1">
    <location>
        <begin position="248"/>
        <end position="268"/>
    </location>
</feature>
<proteinExistence type="predicted"/>
<name>A0A6P2C5R1_9ACTN</name>
<comment type="caution">
    <text evidence="2">The sequence shown here is derived from an EMBL/GenBank/DDBJ whole genome shotgun (WGS) entry which is preliminary data.</text>
</comment>
<feature type="transmembrane region" description="Helical" evidence="1">
    <location>
        <begin position="55"/>
        <end position="72"/>
    </location>
</feature>
<protein>
    <recommendedName>
        <fullName evidence="4">Membrane-anchored protein</fullName>
    </recommendedName>
</protein>
<reference evidence="2 3" key="1">
    <citation type="submission" date="2018-11" db="EMBL/GenBank/DDBJ databases">
        <title>Trebonia kvetii gen.nov., sp.nov., a novel acidophilic actinobacterium, and proposal of the new actinobacterial family Treboniaceae fam. nov.</title>
        <authorList>
            <person name="Rapoport D."/>
            <person name="Sagova-Mareckova M."/>
            <person name="Sedlacek I."/>
            <person name="Provaznik J."/>
            <person name="Kralova S."/>
            <person name="Pavlinic D."/>
            <person name="Benes V."/>
            <person name="Kopecky J."/>
        </authorList>
    </citation>
    <scope>NUCLEOTIDE SEQUENCE [LARGE SCALE GENOMIC DNA]</scope>
    <source>
        <strain evidence="2 3">15Tr583</strain>
    </source>
</reference>
<accession>A0A6P2C5R1</accession>
<dbReference type="Proteomes" id="UP000460272">
    <property type="component" value="Unassembled WGS sequence"/>
</dbReference>
<feature type="transmembrane region" description="Helical" evidence="1">
    <location>
        <begin position="112"/>
        <end position="132"/>
    </location>
</feature>
<keyword evidence="1" id="KW-0472">Membrane</keyword>
<dbReference type="InterPro" id="IPR007136">
    <property type="entry name" value="DUF347"/>
</dbReference>
<dbReference type="Pfam" id="PF03988">
    <property type="entry name" value="DUF347"/>
    <property type="match status" value="3"/>
</dbReference>
<keyword evidence="1" id="KW-1133">Transmembrane helix</keyword>
<keyword evidence="1" id="KW-0812">Transmembrane</keyword>
<gene>
    <name evidence="2" type="ORF">EAS64_14590</name>
</gene>
<feature type="transmembrane region" description="Helical" evidence="1">
    <location>
        <begin position="144"/>
        <end position="161"/>
    </location>
</feature>
<evidence type="ECO:0000313" key="3">
    <source>
        <dbReference type="Proteomes" id="UP000460272"/>
    </source>
</evidence>
<dbReference type="AlphaFoldDB" id="A0A6P2C5R1"/>
<evidence type="ECO:0000256" key="1">
    <source>
        <dbReference type="SAM" id="Phobius"/>
    </source>
</evidence>
<dbReference type="EMBL" id="RPFW01000002">
    <property type="protein sequence ID" value="TVZ05716.1"/>
    <property type="molecule type" value="Genomic_DNA"/>
</dbReference>
<evidence type="ECO:0000313" key="2">
    <source>
        <dbReference type="EMBL" id="TVZ05716.1"/>
    </source>
</evidence>
<sequence length="286" mass="31787">MDSGRMGFSNRQTLVKVPELLLLFWIAKVATTCFGEAFSDFVFFNDASWITRDRAIAAGAVLILVAYGIQIAQKKYIPLVYWFAVTAVAIFGTMSSDFLIKNLGWTLWQDTLVWLVAQAVIFFTWWKTEGTLSVHSITTTRREVFYWLTVYVTFALGTAAGDYENGTLAISTWWCTVTFLGLLLIPLGAWLYARTYVRPSNEQAYQVIAVAAFWVAYTFTRPLGASFGDYLAVPAPFGDGLQLGTGPISLWSGLVLVAILTVVAVLYYRQQPKTQSAPEAVTVKAD</sequence>